<evidence type="ECO:0000259" key="2">
    <source>
        <dbReference type="Pfam" id="PF12770"/>
    </source>
</evidence>
<organism evidence="3 4">
    <name type="scientific">Protochlamydia amoebophila (strain UWE25)</name>
    <dbReference type="NCBI Taxonomy" id="264201"/>
    <lineage>
        <taxon>Bacteria</taxon>
        <taxon>Pseudomonadati</taxon>
        <taxon>Chlamydiota</taxon>
        <taxon>Chlamydiia</taxon>
        <taxon>Parachlamydiales</taxon>
        <taxon>Parachlamydiaceae</taxon>
        <taxon>Candidatus Protochlamydia</taxon>
    </lineage>
</organism>
<protein>
    <recommendedName>
        <fullName evidence="2">CHAT domain-containing protein</fullName>
    </recommendedName>
</protein>
<name>Q6MF80_PARUW</name>
<dbReference type="PANTHER" id="PTHR10098:SF108">
    <property type="entry name" value="TETRATRICOPEPTIDE REPEAT PROTEIN 28"/>
    <property type="match status" value="1"/>
</dbReference>
<dbReference type="eggNOG" id="COG4995">
    <property type="taxonomic scope" value="Bacteria"/>
</dbReference>
<dbReference type="Pfam" id="PF13181">
    <property type="entry name" value="TPR_8"/>
    <property type="match status" value="1"/>
</dbReference>
<evidence type="ECO:0000256" key="1">
    <source>
        <dbReference type="PROSITE-ProRule" id="PRU00339"/>
    </source>
</evidence>
<reference evidence="3 4" key="1">
    <citation type="journal article" date="2004" name="Science">
        <title>Illuminating the evolutionary history of chlamydiae.</title>
        <authorList>
            <person name="Horn M."/>
            <person name="Collingro A."/>
            <person name="Schmitz-Esser S."/>
            <person name="Beier C.L."/>
            <person name="Purkhold U."/>
            <person name="Fartmann B."/>
            <person name="Brandt P."/>
            <person name="Nyakatura G.J."/>
            <person name="Droege M."/>
            <person name="Frishman D."/>
            <person name="Rattei T."/>
            <person name="Mewes H."/>
            <person name="Wagner M."/>
        </authorList>
    </citation>
    <scope>NUCLEOTIDE SEQUENCE [LARGE SCALE GENOMIC DNA]</scope>
    <source>
        <strain evidence="3 4">UWE25</strain>
    </source>
</reference>
<accession>Q6MF80</accession>
<dbReference type="EMBL" id="BX908798">
    <property type="protein sequence ID" value="CAF22769.1"/>
    <property type="molecule type" value="Genomic_DNA"/>
</dbReference>
<dbReference type="OrthoDB" id="443153at2"/>
<dbReference type="SUPFAM" id="SSF48452">
    <property type="entry name" value="TPR-like"/>
    <property type="match status" value="1"/>
</dbReference>
<dbReference type="Gene3D" id="1.25.40.10">
    <property type="entry name" value="Tetratricopeptide repeat domain"/>
    <property type="match status" value="4"/>
</dbReference>
<dbReference type="STRING" id="264201.pc0045"/>
<gene>
    <name evidence="3" type="ORF">PC_RS00225</name>
</gene>
<proteinExistence type="predicted"/>
<dbReference type="PROSITE" id="PS50005">
    <property type="entry name" value="TPR"/>
    <property type="match status" value="4"/>
</dbReference>
<keyword evidence="4" id="KW-1185">Reference proteome</keyword>
<dbReference type="RefSeq" id="WP_011174595.1">
    <property type="nucleotide sequence ID" value="NC_005861.2"/>
</dbReference>
<dbReference type="Proteomes" id="UP000000529">
    <property type="component" value="Chromosome"/>
</dbReference>
<evidence type="ECO:0000313" key="3">
    <source>
        <dbReference type="EMBL" id="CAF22769.1"/>
    </source>
</evidence>
<dbReference type="AlphaFoldDB" id="Q6MF80"/>
<dbReference type="HOGENOM" id="CLU_305403_0_0_0"/>
<dbReference type="InterPro" id="IPR024983">
    <property type="entry name" value="CHAT_dom"/>
</dbReference>
<dbReference type="PANTHER" id="PTHR10098">
    <property type="entry name" value="RAPSYN-RELATED"/>
    <property type="match status" value="1"/>
</dbReference>
<dbReference type="InterPro" id="IPR019734">
    <property type="entry name" value="TPR_rpt"/>
</dbReference>
<feature type="domain" description="CHAT" evidence="2">
    <location>
        <begin position="870"/>
        <end position="1150"/>
    </location>
</feature>
<dbReference type="eggNOG" id="COG0457">
    <property type="taxonomic scope" value="Bacteria"/>
</dbReference>
<evidence type="ECO:0000313" key="4">
    <source>
        <dbReference type="Proteomes" id="UP000000529"/>
    </source>
</evidence>
<feature type="repeat" description="TPR" evidence="1">
    <location>
        <begin position="369"/>
        <end position="402"/>
    </location>
</feature>
<feature type="repeat" description="TPR" evidence="1">
    <location>
        <begin position="329"/>
        <end position="362"/>
    </location>
</feature>
<dbReference type="InterPro" id="IPR011990">
    <property type="entry name" value="TPR-like_helical_dom_sf"/>
</dbReference>
<dbReference type="SMART" id="SM00028">
    <property type="entry name" value="TPR"/>
    <property type="match status" value="7"/>
</dbReference>
<feature type="repeat" description="TPR" evidence="1">
    <location>
        <begin position="571"/>
        <end position="604"/>
    </location>
</feature>
<keyword evidence="1" id="KW-0802">TPR repeat</keyword>
<feature type="repeat" description="TPR" evidence="1">
    <location>
        <begin position="406"/>
        <end position="439"/>
    </location>
</feature>
<sequence>MNVDSVKFSAPYYLHYPLLPTISLLDHVKGLIEAYKTKSSSEEDIFFSVKLLLEEINQLEDIGIKRECLCRLLKIEREEIQNLIVEEAMPLFNHKTIPYDIQHNQAQQLVELEEIVSEIIEAKLTSGQFNFLVPICEIYQGILEHLWLLPYFEFGNHCSHLLIQNKGAILSHMERWKDSLDQLASEEKINRFIPKNLEKAVLRLFEPLPKDIAKKIEEKKSVIHESGVISLMLLDIMMKICSDQGDFPRAIFHAKVFLKMLKQKLLEISQKEEILVRNIQKGEILVGIMHMHDKIAGWNQFLKQYPRAIDHSKKALRIVKTLGTPYEIITHLKNMGYLYIAQGKNKDAIPFYQEALSIAQNLKDSENESKILGCLAEIYFVIDNNAEAIRYYQDALKLTEEKSEQALNYSGIGEAYASAQQYKEAEEAYKKALEILSQVNNPFFAIIIHERLATFFKGLGRYEKVIYHAEKILELIQHPSVQVDELQAQESKFDALTTLGNIYGTLGDRAREIDYFTQAVNFAEEIKVHLNHLGIAYANLGSAYFYEGNYFEGIKCYNKTSEILKVDSKRAKILRNMGQILFSSGMFSEAIEYYEEANRIGNQDTKKDSLLGLGASYNALGNKKQAIQNIGKFICLSQTSKNSLDEALGYYNLGLVYKEFDFGLAEENYCKSIEIYFLLYRELKNHSQWQITFFEKQALPFLRLESLLLEQAKNEQALQVTDFRRSRALVSALTEKFQFQKDDSLISSGLTAQEMQAFAHKMNTCFIVYSRCFENADSIAVWVIPSQGEITCQQLFLGNLAEEVNEATQVFKTFPFIVEPTVAKRRPFIRPKKTRSSATYASLDELTRGVPDESANSAVLQSFKERLSLWYEALIAPLESYLPKDPQQIVTIIPDGFLAQIPFAAFLDKEGTYLIEKHPISIAPSMGILKLLDEIPKVFSKSSLVIGNPRTLHSKDALPLAEKEAQTIVAPLLKTTSERILLQDSATVQHVVERMRDVRWIHLACHGLTGTKPEEKLDPHSVFEGLFKLAPDESHSRGYLHAQEIASLTLRTELVFMSACFSGRGKLHREGSVGPVWSFLAAGALSTVATYWRLPDSDLTLQMVDTFYRHLLGIGLEKLNKAQALQKAMLVGIEQKRDKPHLWGAFFLSGLHE</sequence>
<dbReference type="Pfam" id="PF13424">
    <property type="entry name" value="TPR_12"/>
    <property type="match status" value="3"/>
</dbReference>
<dbReference type="KEGG" id="pcu:PC_RS00225"/>
<dbReference type="Pfam" id="PF12770">
    <property type="entry name" value="CHAT"/>
    <property type="match status" value="1"/>
</dbReference>